<evidence type="ECO:0000256" key="1">
    <source>
        <dbReference type="SAM" id="MobiDB-lite"/>
    </source>
</evidence>
<dbReference type="GO" id="GO:0005634">
    <property type="term" value="C:nucleus"/>
    <property type="evidence" value="ECO:0007669"/>
    <property type="project" value="TreeGrafter"/>
</dbReference>
<dbReference type="AlphaFoldDB" id="A0A915E3S0"/>
<dbReference type="Proteomes" id="UP000887574">
    <property type="component" value="Unplaced"/>
</dbReference>
<dbReference type="InterPro" id="IPR039764">
    <property type="entry name" value="HABP4/SERBP1-like"/>
</dbReference>
<dbReference type="GO" id="GO:0005737">
    <property type="term" value="C:cytoplasm"/>
    <property type="evidence" value="ECO:0007669"/>
    <property type="project" value="TreeGrafter"/>
</dbReference>
<feature type="compositionally biased region" description="Polar residues" evidence="1">
    <location>
        <begin position="84"/>
        <end position="96"/>
    </location>
</feature>
<feature type="region of interest" description="Disordered" evidence="1">
    <location>
        <begin position="37"/>
        <end position="188"/>
    </location>
</feature>
<dbReference type="WBParaSite" id="jg26164">
    <property type="protein sequence ID" value="jg26164"/>
    <property type="gene ID" value="jg26164"/>
</dbReference>
<accession>A0A915E3S0</accession>
<feature type="compositionally biased region" description="Basic and acidic residues" evidence="1">
    <location>
        <begin position="98"/>
        <end position="109"/>
    </location>
</feature>
<feature type="compositionally biased region" description="Basic and acidic residues" evidence="1">
    <location>
        <begin position="68"/>
        <end position="83"/>
    </location>
</feature>
<reference evidence="3" key="1">
    <citation type="submission" date="2022-11" db="UniProtKB">
        <authorList>
            <consortium name="WormBaseParasite"/>
        </authorList>
    </citation>
    <scope>IDENTIFICATION</scope>
</reference>
<feature type="compositionally biased region" description="Basic and acidic residues" evidence="1">
    <location>
        <begin position="170"/>
        <end position="188"/>
    </location>
</feature>
<keyword evidence="2" id="KW-1185">Reference proteome</keyword>
<evidence type="ECO:0000313" key="2">
    <source>
        <dbReference type="Proteomes" id="UP000887574"/>
    </source>
</evidence>
<feature type="region of interest" description="Disordered" evidence="1">
    <location>
        <begin position="218"/>
        <end position="278"/>
    </location>
</feature>
<dbReference type="PANTHER" id="PTHR12299:SF17">
    <property type="entry name" value="AT19571P-RELATED"/>
    <property type="match status" value="1"/>
</dbReference>
<sequence length="358" mass="39827">MVPAITTNNKFALLLEEGDNMDPPVLHVNKLPKSAVVDKKKNVSSKPNLGTNKKVEVAKSLPTAVTTDKIKQGRPSAEKDGKQSRQSGNTGRQQRNAEVAEKENVKLEQELPPGGVSEVIKASEEDKNKDENAAEKKDVDDKPEDDRPKLTLEEWKAQSKIDQPKFNVRKAGDGCADKDILKKFVPIKREDVQKADEDEEFDSEVILGKRKQREKRLDLDFKFADNKPPSGPRRGDSGNRGRGGPGRGAPSGRNGDRSNVPQNGERPSTAGNARGNDYASGRGVIRRVEVLQLVELDIRLVVVVRLDLLTSTMPKVWRSRPRHPSLLEMRLLVLGKKVMGNKSEHLYPFVDMPLLLFE</sequence>
<protein>
    <submittedName>
        <fullName evidence="3">Hyaluronan/mRNA-binding protein domain-containing protein</fullName>
    </submittedName>
</protein>
<feature type="compositionally biased region" description="Basic and acidic residues" evidence="1">
    <location>
        <begin position="121"/>
        <end position="163"/>
    </location>
</feature>
<dbReference type="GO" id="GO:0003723">
    <property type="term" value="F:RNA binding"/>
    <property type="evidence" value="ECO:0007669"/>
    <property type="project" value="InterPro"/>
</dbReference>
<feature type="compositionally biased region" description="Gly residues" evidence="1">
    <location>
        <begin position="240"/>
        <end position="249"/>
    </location>
</feature>
<name>A0A915E3S0_9BILA</name>
<dbReference type="PANTHER" id="PTHR12299">
    <property type="entry name" value="HYALURONIC ACID-BINDING PROTEIN 4"/>
    <property type="match status" value="1"/>
</dbReference>
<evidence type="ECO:0000313" key="3">
    <source>
        <dbReference type="WBParaSite" id="jg26164"/>
    </source>
</evidence>
<organism evidence="2 3">
    <name type="scientific">Ditylenchus dipsaci</name>
    <dbReference type="NCBI Taxonomy" id="166011"/>
    <lineage>
        <taxon>Eukaryota</taxon>
        <taxon>Metazoa</taxon>
        <taxon>Ecdysozoa</taxon>
        <taxon>Nematoda</taxon>
        <taxon>Chromadorea</taxon>
        <taxon>Rhabditida</taxon>
        <taxon>Tylenchina</taxon>
        <taxon>Tylenchomorpha</taxon>
        <taxon>Sphaerularioidea</taxon>
        <taxon>Anguinidae</taxon>
        <taxon>Anguininae</taxon>
        <taxon>Ditylenchus</taxon>
    </lineage>
</organism>
<proteinExistence type="predicted"/>
<feature type="compositionally biased region" description="Polar residues" evidence="1">
    <location>
        <begin position="257"/>
        <end position="271"/>
    </location>
</feature>